<name>A0A4P9W8X9_9FUNG</name>
<dbReference type="InterPro" id="IPR002861">
    <property type="entry name" value="Reeler_dom"/>
</dbReference>
<dbReference type="Proteomes" id="UP000269721">
    <property type="component" value="Unassembled WGS sequence"/>
</dbReference>
<dbReference type="Pfam" id="PF02014">
    <property type="entry name" value="Reeler"/>
    <property type="match status" value="1"/>
</dbReference>
<sequence>MKKSVSGNSGRRSPQRGQEAFCNPFETNWEVGIDAALLLWFQSWDAAAADDRAQKQRAQRLTKVECPLVQNTLQPEPAESAGGEAAPLNPHQSPPNFPLSSPTFYLPSTSIMRFSFIYPIAATVLLAATAAALPDHSPICDTNNAAAMISASPMGPTNMENLAKDNKYMWSTDKQTFNGGDTITVMLQGSDKFCGILLYATTASDPSKRLGSFAIPSGFQNDKMACSAFTLDSDDSVITHTMGQKYDGNQMFTYTAPSSISEDLVFHAIIMQKRATGGFAWGIYDSATVVHFGGSGSMSSSSSSSSSSTYSGMSTGGYSDMSMGGSCDCSKRIIRKCVPKRRGGSSGSNGSSGRNGSRKGRGRKGKKLDSTTTTDSSSDMTMTYASSARAAARPADQATAPTSPSANDRALSLASSEQLVFIFYLSCARLSLLVSILDFSSLWHWLAVGTGVLEPPLTPVSNDAAEVENHDDGRCPRSRRHSLATALTRVEQDFKQLPNNFASYSRQETPMFFHSEVGRLGDGKRPFSRVAALEFWVSLSPHFRASYRDCSPVLDAANALLQKRQKAPSPTKYIYG</sequence>
<reference evidence="4" key="1">
    <citation type="journal article" date="2018" name="Nat. Microbiol.">
        <title>Leveraging single-cell genomics to expand the fungal tree of life.</title>
        <authorList>
            <person name="Ahrendt S.R."/>
            <person name="Quandt C.A."/>
            <person name="Ciobanu D."/>
            <person name="Clum A."/>
            <person name="Salamov A."/>
            <person name="Andreopoulos B."/>
            <person name="Cheng J.F."/>
            <person name="Woyke T."/>
            <person name="Pelin A."/>
            <person name="Henrissat B."/>
            <person name="Reynolds N.K."/>
            <person name="Benny G.L."/>
            <person name="Smith M.E."/>
            <person name="James T.Y."/>
            <person name="Grigoriev I.V."/>
        </authorList>
    </citation>
    <scope>NUCLEOTIDE SEQUENCE [LARGE SCALE GENOMIC DNA]</scope>
</reference>
<feature type="region of interest" description="Disordered" evidence="1">
    <location>
        <begin position="74"/>
        <end position="94"/>
    </location>
</feature>
<evidence type="ECO:0000259" key="2">
    <source>
        <dbReference type="Pfam" id="PF02014"/>
    </source>
</evidence>
<proteinExistence type="predicted"/>
<gene>
    <name evidence="3" type="ORF">BDK51DRAFT_49931</name>
</gene>
<dbReference type="Gene3D" id="2.60.40.4060">
    <property type="entry name" value="Reeler domain"/>
    <property type="match status" value="1"/>
</dbReference>
<organism evidence="3 4">
    <name type="scientific">Blyttiomyces helicus</name>
    <dbReference type="NCBI Taxonomy" id="388810"/>
    <lineage>
        <taxon>Eukaryota</taxon>
        <taxon>Fungi</taxon>
        <taxon>Fungi incertae sedis</taxon>
        <taxon>Chytridiomycota</taxon>
        <taxon>Chytridiomycota incertae sedis</taxon>
        <taxon>Chytridiomycetes</taxon>
        <taxon>Chytridiomycetes incertae sedis</taxon>
        <taxon>Blyttiomyces</taxon>
    </lineage>
</organism>
<dbReference type="InterPro" id="IPR042307">
    <property type="entry name" value="Reeler_sf"/>
</dbReference>
<dbReference type="AlphaFoldDB" id="A0A4P9W8X9"/>
<accession>A0A4P9W8X9</accession>
<dbReference type="EMBL" id="KZ997060">
    <property type="protein sequence ID" value="RKO87935.1"/>
    <property type="molecule type" value="Genomic_DNA"/>
</dbReference>
<protein>
    <recommendedName>
        <fullName evidence="2">Reelin domain-containing protein</fullName>
    </recommendedName>
</protein>
<evidence type="ECO:0000313" key="3">
    <source>
        <dbReference type="EMBL" id="RKO87935.1"/>
    </source>
</evidence>
<feature type="domain" description="Reelin" evidence="2">
    <location>
        <begin position="163"/>
        <end position="275"/>
    </location>
</feature>
<evidence type="ECO:0000256" key="1">
    <source>
        <dbReference type="SAM" id="MobiDB-lite"/>
    </source>
</evidence>
<feature type="compositionally biased region" description="Low complexity" evidence="1">
    <location>
        <begin position="75"/>
        <end position="87"/>
    </location>
</feature>
<feature type="compositionally biased region" description="Basic residues" evidence="1">
    <location>
        <begin position="356"/>
        <end position="366"/>
    </location>
</feature>
<evidence type="ECO:0000313" key="4">
    <source>
        <dbReference type="Proteomes" id="UP000269721"/>
    </source>
</evidence>
<dbReference type="OrthoDB" id="2161063at2759"/>
<feature type="region of interest" description="Disordered" evidence="1">
    <location>
        <begin position="338"/>
        <end position="408"/>
    </location>
</feature>
<keyword evidence="4" id="KW-1185">Reference proteome</keyword>
<dbReference type="CDD" id="cd08544">
    <property type="entry name" value="Reeler"/>
    <property type="match status" value="1"/>
</dbReference>
<feature type="compositionally biased region" description="Low complexity" evidence="1">
    <location>
        <begin position="370"/>
        <end position="402"/>
    </location>
</feature>